<dbReference type="Proteomes" id="UP001497623">
    <property type="component" value="Unassembled WGS sequence"/>
</dbReference>
<proteinExistence type="predicted"/>
<sequence length="126" mass="13716">MSDPEVSITLAFGDKTLGTLEIKLTGAPQRMQQMIELCSPSNENTYKGMNFGRLWYKGQPGERVGCLQCIGSDGEKRTQAVVDGIEDSAKRMPLHAGGVYGRGFTTGFLICSQSDADRVNLWIPLG</sequence>
<name>A0AAV2RQN2_MEGNR</name>
<keyword evidence="2" id="KW-1185">Reference proteome</keyword>
<evidence type="ECO:0000313" key="2">
    <source>
        <dbReference type="Proteomes" id="UP001497623"/>
    </source>
</evidence>
<comment type="caution">
    <text evidence="1">The sequence shown here is derived from an EMBL/GenBank/DDBJ whole genome shotgun (WGS) entry which is preliminary data.</text>
</comment>
<gene>
    <name evidence="1" type="ORF">MNOR_LOCUS26434</name>
</gene>
<organism evidence="1 2">
    <name type="scientific">Meganyctiphanes norvegica</name>
    <name type="common">Northern krill</name>
    <name type="synonym">Thysanopoda norvegica</name>
    <dbReference type="NCBI Taxonomy" id="48144"/>
    <lineage>
        <taxon>Eukaryota</taxon>
        <taxon>Metazoa</taxon>
        <taxon>Ecdysozoa</taxon>
        <taxon>Arthropoda</taxon>
        <taxon>Crustacea</taxon>
        <taxon>Multicrustacea</taxon>
        <taxon>Malacostraca</taxon>
        <taxon>Eumalacostraca</taxon>
        <taxon>Eucarida</taxon>
        <taxon>Euphausiacea</taxon>
        <taxon>Euphausiidae</taxon>
        <taxon>Meganyctiphanes</taxon>
    </lineage>
</organism>
<accession>A0AAV2RQN2</accession>
<feature type="non-terminal residue" evidence="1">
    <location>
        <position position="126"/>
    </location>
</feature>
<dbReference type="AlphaFoldDB" id="A0AAV2RQN2"/>
<dbReference type="EMBL" id="CAXKWB010026406">
    <property type="protein sequence ID" value="CAL4130150.1"/>
    <property type="molecule type" value="Genomic_DNA"/>
</dbReference>
<reference evidence="1 2" key="1">
    <citation type="submission" date="2024-05" db="EMBL/GenBank/DDBJ databases">
        <authorList>
            <person name="Wallberg A."/>
        </authorList>
    </citation>
    <scope>NUCLEOTIDE SEQUENCE [LARGE SCALE GENOMIC DNA]</scope>
</reference>
<protein>
    <submittedName>
        <fullName evidence="1">Uncharacterized protein</fullName>
    </submittedName>
</protein>
<evidence type="ECO:0000313" key="1">
    <source>
        <dbReference type="EMBL" id="CAL4130150.1"/>
    </source>
</evidence>